<reference evidence="3" key="1">
    <citation type="journal article" date="2020" name="Stud. Mycol.">
        <title>101 Dothideomycetes genomes: a test case for predicting lifestyles and emergence of pathogens.</title>
        <authorList>
            <person name="Haridas S."/>
            <person name="Albert R."/>
            <person name="Binder M."/>
            <person name="Bloem J."/>
            <person name="Labutti K."/>
            <person name="Salamov A."/>
            <person name="Andreopoulos B."/>
            <person name="Baker S."/>
            <person name="Barry K."/>
            <person name="Bills G."/>
            <person name="Bluhm B."/>
            <person name="Cannon C."/>
            <person name="Castanera R."/>
            <person name="Culley D."/>
            <person name="Daum C."/>
            <person name="Ezra D."/>
            <person name="Gonzalez J."/>
            <person name="Henrissat B."/>
            <person name="Kuo A."/>
            <person name="Liang C."/>
            <person name="Lipzen A."/>
            <person name="Lutzoni F."/>
            <person name="Magnuson J."/>
            <person name="Mondo S."/>
            <person name="Nolan M."/>
            <person name="Ohm R."/>
            <person name="Pangilinan J."/>
            <person name="Park H.-J."/>
            <person name="Ramirez L."/>
            <person name="Alfaro M."/>
            <person name="Sun H."/>
            <person name="Tritt A."/>
            <person name="Yoshinaga Y."/>
            <person name="Zwiers L.-H."/>
            <person name="Turgeon B."/>
            <person name="Goodwin S."/>
            <person name="Spatafora J."/>
            <person name="Crous P."/>
            <person name="Grigoriev I."/>
        </authorList>
    </citation>
    <scope>NUCLEOTIDE SEQUENCE</scope>
    <source>
        <strain evidence="3">CBS 115976</strain>
    </source>
</reference>
<dbReference type="InterPro" id="IPR029058">
    <property type="entry name" value="AB_hydrolase_fold"/>
</dbReference>
<dbReference type="SUPFAM" id="SSF53474">
    <property type="entry name" value="alpha/beta-Hydrolases"/>
    <property type="match status" value="1"/>
</dbReference>
<dbReference type="Pfam" id="PF03959">
    <property type="entry name" value="FSH1"/>
    <property type="match status" value="1"/>
</dbReference>
<gene>
    <name evidence="3" type="ORF">BT63DRAFT_289093</name>
</gene>
<dbReference type="Gene3D" id="3.40.50.1820">
    <property type="entry name" value="alpha/beta hydrolase"/>
    <property type="match status" value="1"/>
</dbReference>
<name>A0A6A6U7L7_9PEZI</name>
<dbReference type="InterPro" id="IPR005645">
    <property type="entry name" value="FSH-like_dom"/>
</dbReference>
<dbReference type="EMBL" id="MU004237">
    <property type="protein sequence ID" value="KAF2667283.1"/>
    <property type="molecule type" value="Genomic_DNA"/>
</dbReference>
<accession>A0A6A6U7L7</accession>
<dbReference type="PANTHER" id="PTHR48070">
    <property type="entry name" value="ESTERASE OVCA2"/>
    <property type="match status" value="1"/>
</dbReference>
<dbReference type="PANTHER" id="PTHR48070:SF7">
    <property type="entry name" value="SERINE HYDROLASE FSH DOMAIN-CONTAINING PROTEIN-RELATED"/>
    <property type="match status" value="1"/>
</dbReference>
<dbReference type="GO" id="GO:0005634">
    <property type="term" value="C:nucleus"/>
    <property type="evidence" value="ECO:0007669"/>
    <property type="project" value="TreeGrafter"/>
</dbReference>
<evidence type="ECO:0000256" key="1">
    <source>
        <dbReference type="ARBA" id="ARBA00022801"/>
    </source>
</evidence>
<dbReference type="Proteomes" id="UP000799302">
    <property type="component" value="Unassembled WGS sequence"/>
</dbReference>
<dbReference type="OrthoDB" id="2094269at2759"/>
<dbReference type="AlphaFoldDB" id="A0A6A6U7L7"/>
<proteinExistence type="predicted"/>
<keyword evidence="4" id="KW-1185">Reference proteome</keyword>
<evidence type="ECO:0000313" key="3">
    <source>
        <dbReference type="EMBL" id="KAF2667283.1"/>
    </source>
</evidence>
<evidence type="ECO:0000259" key="2">
    <source>
        <dbReference type="Pfam" id="PF03959"/>
    </source>
</evidence>
<keyword evidence="1" id="KW-0378">Hydrolase</keyword>
<feature type="domain" description="Serine hydrolase" evidence="2">
    <location>
        <begin position="2"/>
        <end position="258"/>
    </location>
</feature>
<protein>
    <recommendedName>
        <fullName evidence="2">Serine hydrolase domain-containing protein</fullName>
    </recommendedName>
</protein>
<organism evidence="3 4">
    <name type="scientific">Microthyrium microscopicum</name>
    <dbReference type="NCBI Taxonomy" id="703497"/>
    <lineage>
        <taxon>Eukaryota</taxon>
        <taxon>Fungi</taxon>
        <taxon>Dikarya</taxon>
        <taxon>Ascomycota</taxon>
        <taxon>Pezizomycotina</taxon>
        <taxon>Dothideomycetes</taxon>
        <taxon>Dothideomycetes incertae sedis</taxon>
        <taxon>Microthyriales</taxon>
        <taxon>Microthyriaceae</taxon>
        <taxon>Microthyrium</taxon>
    </lineage>
</organism>
<evidence type="ECO:0000313" key="4">
    <source>
        <dbReference type="Proteomes" id="UP000799302"/>
    </source>
</evidence>
<dbReference type="GO" id="GO:0005737">
    <property type="term" value="C:cytoplasm"/>
    <property type="evidence" value="ECO:0007669"/>
    <property type="project" value="TreeGrafter"/>
</dbReference>
<dbReference type="GO" id="GO:0016787">
    <property type="term" value="F:hydrolase activity"/>
    <property type="evidence" value="ECO:0007669"/>
    <property type="project" value="UniProtKB-KW"/>
</dbReference>
<sequence>MTRILCLHGLGTNAEILKSQIAPVVSVLPQHFEWFFPDAEIECDPAPGVELWPGPYRTYFVIPTTKQMKHMMDWLGEIIEDEGPFDGVLGFSEGGALAYTAMMHHQETSSDGIPLFRFAIFISCALPWTWDESTGIDVTALVIRGRDVPVELPELQAAIEAIDKEANFDSKSWLTSTAISPALRERVAAVPKEPNNYENYHVRRMHPDYDTVRLQAPTAHVLGRVDFAYEGGKKLRALCEPGYSQTWEHPGGHAIPRNGIDVLKIKEIIERTVSRSEFGL</sequence>
<dbReference type="InterPro" id="IPR050593">
    <property type="entry name" value="LovG"/>
</dbReference>
<dbReference type="GO" id="GO:0019748">
    <property type="term" value="P:secondary metabolic process"/>
    <property type="evidence" value="ECO:0007669"/>
    <property type="project" value="TreeGrafter"/>
</dbReference>